<dbReference type="Proteomes" id="UP000325415">
    <property type="component" value="Unassembled WGS sequence"/>
</dbReference>
<dbReference type="InterPro" id="IPR007460">
    <property type="entry name" value="BrnT_toxin"/>
</dbReference>
<accession>A0A5N6S668</accession>
<organism evidence="1 2">
    <name type="scientific">Bifidobacterium tibiigranuli</name>
    <dbReference type="NCBI Taxonomy" id="2172043"/>
    <lineage>
        <taxon>Bacteria</taxon>
        <taxon>Bacillati</taxon>
        <taxon>Actinomycetota</taxon>
        <taxon>Actinomycetes</taxon>
        <taxon>Bifidobacteriales</taxon>
        <taxon>Bifidobacteriaceae</taxon>
        <taxon>Bifidobacterium</taxon>
    </lineage>
</organism>
<comment type="caution">
    <text evidence="1">The sequence shown here is derived from an EMBL/GenBank/DDBJ whole genome shotgun (WGS) entry which is preliminary data.</text>
</comment>
<dbReference type="Pfam" id="PF04365">
    <property type="entry name" value="BrnT_toxin"/>
    <property type="match status" value="1"/>
</dbReference>
<name>A0A5N6S668_9BIFI</name>
<protein>
    <submittedName>
        <fullName evidence="1">BrnT family toxin</fullName>
    </submittedName>
</protein>
<dbReference type="Gene3D" id="3.10.450.530">
    <property type="entry name" value="Ribonuclease toxin, BrnT, of type II toxin-antitoxin system"/>
    <property type="match status" value="1"/>
</dbReference>
<dbReference type="EMBL" id="QDAG01000004">
    <property type="protein sequence ID" value="KAE8128772.1"/>
    <property type="molecule type" value="Genomic_DNA"/>
</dbReference>
<evidence type="ECO:0000313" key="2">
    <source>
        <dbReference type="Proteomes" id="UP000325415"/>
    </source>
</evidence>
<proteinExistence type="predicted"/>
<keyword evidence="2" id="KW-1185">Reference proteome</keyword>
<reference evidence="1 2" key="1">
    <citation type="submission" date="2018-04" db="EMBL/GenBank/DDBJ databases">
        <authorList>
            <person name="Eckel V.P."/>
            <person name="Vogel R.F."/>
        </authorList>
    </citation>
    <scope>NUCLEOTIDE SEQUENCE [LARGE SCALE GENOMIC DNA]</scope>
    <source>
        <strain evidence="2">TMW 2.1764</strain>
    </source>
</reference>
<dbReference type="InterPro" id="IPR038573">
    <property type="entry name" value="BrnT_sf"/>
</dbReference>
<dbReference type="AlphaFoldDB" id="A0A5N6S668"/>
<sequence>MHSIEPLAYTYKSMYYKSVRFGWDENKNRANIAKHHIDFRDATKVFNDSDALHAPDEKHSTKTEIRYHAIGKIGENVATVTYTIRDDTIRIISAGYYRKERSIYEKHQQQQ</sequence>
<evidence type="ECO:0000313" key="1">
    <source>
        <dbReference type="EMBL" id="KAE8128772.1"/>
    </source>
</evidence>
<gene>
    <name evidence="1" type="ORF">DDE84_04775</name>
</gene>